<keyword evidence="2" id="KW-0328">Glycosyltransferase</keyword>
<dbReference type="CDD" id="cd06421">
    <property type="entry name" value="CESA_CelA_like"/>
    <property type="match status" value="1"/>
</dbReference>
<dbReference type="InterPro" id="IPR050321">
    <property type="entry name" value="Glycosyltr_2/OpgH_subfam"/>
</dbReference>
<feature type="transmembrane region" description="Helical" evidence="7">
    <location>
        <begin position="38"/>
        <end position="63"/>
    </location>
</feature>
<keyword evidence="5 7" id="KW-1133">Transmembrane helix</keyword>
<evidence type="ECO:0000256" key="1">
    <source>
        <dbReference type="ARBA" id="ARBA00004127"/>
    </source>
</evidence>
<dbReference type="PANTHER" id="PTHR43867">
    <property type="entry name" value="CELLULOSE SYNTHASE CATALYTIC SUBUNIT A [UDP-FORMING]"/>
    <property type="match status" value="1"/>
</dbReference>
<evidence type="ECO:0000256" key="6">
    <source>
        <dbReference type="ARBA" id="ARBA00023136"/>
    </source>
</evidence>
<reference evidence="8 9" key="1">
    <citation type="submission" date="2024-10" db="EMBL/GenBank/DDBJ databases">
        <title>The Natural Products Discovery Center: Release of the First 8490 Sequenced Strains for Exploring Actinobacteria Biosynthetic Diversity.</title>
        <authorList>
            <person name="Kalkreuter E."/>
            <person name="Kautsar S.A."/>
            <person name="Yang D."/>
            <person name="Bader C.D."/>
            <person name="Teijaro C.N."/>
            <person name="Fluegel L."/>
            <person name="Davis C.M."/>
            <person name="Simpson J.R."/>
            <person name="Lauterbach L."/>
            <person name="Steele A.D."/>
            <person name="Gui C."/>
            <person name="Meng S."/>
            <person name="Li G."/>
            <person name="Viehrig K."/>
            <person name="Ye F."/>
            <person name="Su P."/>
            <person name="Kiefer A.F."/>
            <person name="Nichols A."/>
            <person name="Cepeda A.J."/>
            <person name="Yan W."/>
            <person name="Fan B."/>
            <person name="Jiang Y."/>
            <person name="Adhikari A."/>
            <person name="Zheng C.-J."/>
            <person name="Schuster L."/>
            <person name="Cowan T.M."/>
            <person name="Smanski M.J."/>
            <person name="Chevrette M.G."/>
            <person name="De Carvalho L.P.S."/>
            <person name="Shen B."/>
        </authorList>
    </citation>
    <scope>NUCLEOTIDE SEQUENCE [LARGE SCALE GENOMIC DNA]</scope>
    <source>
        <strain evidence="8 9">NPDC049639</strain>
    </source>
</reference>
<evidence type="ECO:0000313" key="8">
    <source>
        <dbReference type="EMBL" id="MFI7586716.1"/>
    </source>
</evidence>
<dbReference type="Pfam" id="PF03552">
    <property type="entry name" value="Cellulose_synt"/>
    <property type="match status" value="1"/>
</dbReference>
<keyword evidence="6 7" id="KW-0472">Membrane</keyword>
<evidence type="ECO:0000256" key="2">
    <source>
        <dbReference type="ARBA" id="ARBA00022676"/>
    </source>
</evidence>
<dbReference type="PANTHER" id="PTHR43867:SF2">
    <property type="entry name" value="CELLULOSE SYNTHASE CATALYTIC SUBUNIT A [UDP-FORMING]"/>
    <property type="match status" value="1"/>
</dbReference>
<name>A0ABW8AM64_9ACTN</name>
<keyword evidence="4 7" id="KW-0812">Transmembrane</keyword>
<dbReference type="InterPro" id="IPR005150">
    <property type="entry name" value="Cellulose_synth"/>
</dbReference>
<evidence type="ECO:0000256" key="5">
    <source>
        <dbReference type="ARBA" id="ARBA00022989"/>
    </source>
</evidence>
<feature type="transmembrane region" description="Helical" evidence="7">
    <location>
        <begin position="502"/>
        <end position="521"/>
    </location>
</feature>
<feature type="transmembrane region" description="Helical" evidence="7">
    <location>
        <begin position="542"/>
        <end position="564"/>
    </location>
</feature>
<feature type="transmembrane region" description="Helical" evidence="7">
    <location>
        <begin position="570"/>
        <end position="592"/>
    </location>
</feature>
<feature type="transmembrane region" description="Helical" evidence="7">
    <location>
        <begin position="435"/>
        <end position="459"/>
    </location>
</feature>
<dbReference type="Proteomes" id="UP001612915">
    <property type="component" value="Unassembled WGS sequence"/>
</dbReference>
<gene>
    <name evidence="8" type="ORF">ACIB24_06535</name>
</gene>
<dbReference type="Gene3D" id="3.90.550.10">
    <property type="entry name" value="Spore Coat Polysaccharide Biosynthesis Protein SpsA, Chain A"/>
    <property type="match status" value="2"/>
</dbReference>
<protein>
    <submittedName>
        <fullName evidence="8">Glycosyltransferase family 2 protein</fullName>
    </submittedName>
</protein>
<comment type="subcellular location">
    <subcellularLocation>
        <location evidence="1">Endomembrane system</location>
        <topology evidence="1">Multi-pass membrane protein</topology>
    </subcellularLocation>
</comment>
<sequence length="648" mass="70403">MRGPHLVAVRLLGAIVVAFGLSYLGWRWVSTTDGWVNWAIAVPLVLAETFSFLELMLSVVALWHARLRPPPPPARPGRTVDVFITTVDEPLALVLKTAIAARDMTYPHTTWILDDGRRAELAAAARLLGVGYLSRGPEWDGRPRFAKAGNVNDALSRTSGELIAILDADQVPEPWFLDRVLGYFDDDDIAFVQTPQSFWNVLPSDPLGSQAQMFYGPIQQGKDGWNASFFCGSNAVLRREALMAVGLSRYAGAALGRSHAALRAGRSRLVALRRATADARVSTALQQATDALSRAQRRLRAGDVLAEVTYELRTVLDVIAFENSSLSAELAQELRAVAAAADMACTDMALAVHPMDISCVTEDMATAMHLHAMGWSSAYHHEVIVHGLAPEDVKTALAQRRRWAAGTLQIFFADNPLFVRGLSFAQRLMYLCTTLGYLSGFATLVYLAAPVLLLGFGIFPVRNDPLMFVALFVPFFLAAQVFGAVVGWGVPGKWRTRQLCFALFPTWIAATFSAANATYLGRRLSFTVTAKVRQSDGSGFRLLLPQLVAMAVLVVASAVGIVRAAQDHSYLPATALSLIWVVFDLCLLGVVLRMGRYRGSGPSVVDPLPAPPELAWVLDRVTATLPTRPLPLREIVVPEPALPAAGLP</sequence>
<evidence type="ECO:0000256" key="4">
    <source>
        <dbReference type="ARBA" id="ARBA00022692"/>
    </source>
</evidence>
<dbReference type="RefSeq" id="WP_398277005.1">
    <property type="nucleotide sequence ID" value="NZ_JBITLV010000002.1"/>
</dbReference>
<proteinExistence type="predicted"/>
<dbReference type="InterPro" id="IPR029044">
    <property type="entry name" value="Nucleotide-diphossugar_trans"/>
</dbReference>
<dbReference type="EMBL" id="JBITLV010000002">
    <property type="protein sequence ID" value="MFI7586716.1"/>
    <property type="molecule type" value="Genomic_DNA"/>
</dbReference>
<keyword evidence="3" id="KW-0808">Transferase</keyword>
<organism evidence="8 9">
    <name type="scientific">Spongisporangium articulatum</name>
    <dbReference type="NCBI Taxonomy" id="3362603"/>
    <lineage>
        <taxon>Bacteria</taxon>
        <taxon>Bacillati</taxon>
        <taxon>Actinomycetota</taxon>
        <taxon>Actinomycetes</taxon>
        <taxon>Kineosporiales</taxon>
        <taxon>Kineosporiaceae</taxon>
        <taxon>Spongisporangium</taxon>
    </lineage>
</organism>
<accession>A0ABW8AM64</accession>
<evidence type="ECO:0000313" key="9">
    <source>
        <dbReference type="Proteomes" id="UP001612915"/>
    </source>
</evidence>
<feature type="transmembrane region" description="Helical" evidence="7">
    <location>
        <begin position="466"/>
        <end position="490"/>
    </location>
</feature>
<evidence type="ECO:0000256" key="3">
    <source>
        <dbReference type="ARBA" id="ARBA00022679"/>
    </source>
</evidence>
<feature type="transmembrane region" description="Helical" evidence="7">
    <location>
        <begin position="7"/>
        <end position="26"/>
    </location>
</feature>
<keyword evidence="9" id="KW-1185">Reference proteome</keyword>
<dbReference type="SUPFAM" id="SSF53448">
    <property type="entry name" value="Nucleotide-diphospho-sugar transferases"/>
    <property type="match status" value="2"/>
</dbReference>
<evidence type="ECO:0000256" key="7">
    <source>
        <dbReference type="SAM" id="Phobius"/>
    </source>
</evidence>
<comment type="caution">
    <text evidence="8">The sequence shown here is derived from an EMBL/GenBank/DDBJ whole genome shotgun (WGS) entry which is preliminary data.</text>
</comment>